<dbReference type="SUPFAM" id="SSF56935">
    <property type="entry name" value="Porins"/>
    <property type="match status" value="1"/>
</dbReference>
<dbReference type="AlphaFoldDB" id="A0A1M4NHJ8"/>
<reference evidence="12" key="1">
    <citation type="submission" date="2016-10" db="EMBL/GenBank/DDBJ databases">
        <title>Proteomic and phylogenetic analysis of the outer membrane protein repertoire of gastric Helicobacter species.</title>
        <authorList>
            <person name="Joosten M."/>
        </authorList>
    </citation>
    <scope>NUCLEOTIDE SEQUENCE</scope>
    <source>
        <strain evidence="12">HS2</strain>
    </source>
</reference>
<keyword evidence="2 8" id="KW-0813">Transport</keyword>
<dbReference type="EMBL" id="LT633546">
    <property type="protein sequence ID" value="SFZ72285.1"/>
    <property type="molecule type" value="Genomic_DNA"/>
</dbReference>
<dbReference type="PANTHER" id="PTHR30442:SF0">
    <property type="entry name" value="FE(3+) DICITRATE TRANSPORT PROTEIN FECA"/>
    <property type="match status" value="1"/>
</dbReference>
<gene>
    <name evidence="12" type="primary">omp1134</name>
</gene>
<dbReference type="InterPro" id="IPR036942">
    <property type="entry name" value="Beta-barrel_TonB_sf"/>
</dbReference>
<evidence type="ECO:0000256" key="2">
    <source>
        <dbReference type="ARBA" id="ARBA00022448"/>
    </source>
</evidence>
<evidence type="ECO:0000313" key="12">
    <source>
        <dbReference type="EMBL" id="SFZ72285.1"/>
    </source>
</evidence>
<keyword evidence="5 9" id="KW-0798">TonB box</keyword>
<evidence type="ECO:0000256" key="7">
    <source>
        <dbReference type="ARBA" id="ARBA00023237"/>
    </source>
</evidence>
<proteinExistence type="inferred from homology"/>
<dbReference type="GO" id="GO:0033214">
    <property type="term" value="P:siderophore-iron import into cell"/>
    <property type="evidence" value="ECO:0007669"/>
    <property type="project" value="TreeGrafter"/>
</dbReference>
<name>A0A1M4NHJ8_9HELI</name>
<dbReference type="InterPro" id="IPR000531">
    <property type="entry name" value="Beta-barrel_TonB"/>
</dbReference>
<dbReference type="CDD" id="cd01347">
    <property type="entry name" value="ligand_gated_channel"/>
    <property type="match status" value="1"/>
</dbReference>
<feature type="domain" description="TonB-dependent receptor-like beta-barrel" evidence="10">
    <location>
        <begin position="436"/>
        <end position="739"/>
    </location>
</feature>
<evidence type="ECO:0000256" key="9">
    <source>
        <dbReference type="RuleBase" id="RU003357"/>
    </source>
</evidence>
<comment type="similarity">
    <text evidence="8 9">Belongs to the TonB-dependent receptor family.</text>
</comment>
<accession>A0A1M4NHJ8</accession>
<dbReference type="Gene3D" id="2.170.130.10">
    <property type="entry name" value="TonB-dependent receptor, plug domain"/>
    <property type="match status" value="1"/>
</dbReference>
<dbReference type="PANTHER" id="PTHR30442">
    <property type="entry name" value="IRON III DICITRATE TRANSPORT PROTEIN FECA"/>
    <property type="match status" value="1"/>
</dbReference>
<feature type="domain" description="TonB-dependent receptor plug" evidence="11">
    <location>
        <begin position="51"/>
        <end position="163"/>
    </location>
</feature>
<dbReference type="Pfam" id="PF07715">
    <property type="entry name" value="Plug"/>
    <property type="match status" value="1"/>
</dbReference>
<evidence type="ECO:0000256" key="8">
    <source>
        <dbReference type="PROSITE-ProRule" id="PRU01360"/>
    </source>
</evidence>
<dbReference type="Gene3D" id="2.40.170.20">
    <property type="entry name" value="TonB-dependent receptor, beta-barrel domain"/>
    <property type="match status" value="1"/>
</dbReference>
<evidence type="ECO:0000259" key="10">
    <source>
        <dbReference type="Pfam" id="PF00593"/>
    </source>
</evidence>
<dbReference type="InterPro" id="IPR039426">
    <property type="entry name" value="TonB-dep_rcpt-like"/>
</dbReference>
<organism evidence="12">
    <name type="scientific">Helicobacter suis</name>
    <dbReference type="NCBI Taxonomy" id="104628"/>
    <lineage>
        <taxon>Bacteria</taxon>
        <taxon>Pseudomonadati</taxon>
        <taxon>Campylobacterota</taxon>
        <taxon>Epsilonproteobacteria</taxon>
        <taxon>Campylobacterales</taxon>
        <taxon>Helicobacteraceae</taxon>
        <taxon>Helicobacter</taxon>
    </lineage>
</organism>
<evidence type="ECO:0000256" key="1">
    <source>
        <dbReference type="ARBA" id="ARBA00004571"/>
    </source>
</evidence>
<sequence>MRRSMFFFAGGCLAMSSLQAIKTHSLQKVQTTGAAVNEEAPKSWRSEEVKNYLGSQTVISHKQLTQQANQSFEEALQNVPGVHIRNTTGIGAIPRFSVRGFGAGGSGTSNTGLVLVNGIPVYAAPYASIAMEIFPVSFQAIDRVSVTKGGESVQYGPNPVGGVINIITKPIPYKWENQAAERMTIWGRPKNGGITGPTNKNTPLDKTLGNNLLYDTYVRSGGMINKYIGVQAQANWTNGQGFRYNTPTNIQNYLLDLLYQINDNNKITAYYQYYKFFITQPGSLSEQAYNQNRFQNDRPNTNRGGRVMRWGAVYQTFFGDTSKIGGDFTLTYYGQDLSRDMQIDSNYLSVNEPSINPNLPVYTDQNYNGFFIANHIRRYVINGIEPNVNVVVNTGPVKQTFKVGMRFMTSNMWFKAMQSNCEWQNSTCSMSPFTLVTKPSQNLQMANNYTAGYLSDKMEFFKGKLIFTPGLRYTFLNYKRMRPESGDFAVWNATKQYQNEWSPALNVGYKPLNGWLLYFNYRRSFIPPQFNTIGLFSVDYNQIFNEVEVGSRYAYKDLLSFNADYFVTFAQRYYAGGYSNDAVNARSQGVELELYYAPIRGLQFHVAYTYIDAVITSSVGDVLSDFKGIVNQSFNIKGKRLPYVSPNQFIFGATYTYKKTTIGISSYFYSRAYSSVLNQARSETVCFQFDNPAKSRGLKYGCNSVGLLPWYWVWNIQVSQTLWQSGRHKIVGSLQVNNIFNMKYYFRGLGTGPAGREPGPGRSVTVYLSYQF</sequence>
<evidence type="ECO:0000256" key="4">
    <source>
        <dbReference type="ARBA" id="ARBA00022692"/>
    </source>
</evidence>
<evidence type="ECO:0000256" key="3">
    <source>
        <dbReference type="ARBA" id="ARBA00022452"/>
    </source>
</evidence>
<evidence type="ECO:0000256" key="5">
    <source>
        <dbReference type="ARBA" id="ARBA00023077"/>
    </source>
</evidence>
<dbReference type="Pfam" id="PF00593">
    <property type="entry name" value="TonB_dep_Rec_b-barrel"/>
    <property type="match status" value="1"/>
</dbReference>
<evidence type="ECO:0000256" key="6">
    <source>
        <dbReference type="ARBA" id="ARBA00023136"/>
    </source>
</evidence>
<protein>
    <submittedName>
        <fullName evidence="12">OMP1134</fullName>
    </submittedName>
</protein>
<dbReference type="InterPro" id="IPR012910">
    <property type="entry name" value="Plug_dom"/>
</dbReference>
<dbReference type="GO" id="GO:0009279">
    <property type="term" value="C:cell outer membrane"/>
    <property type="evidence" value="ECO:0007669"/>
    <property type="project" value="UniProtKB-SubCell"/>
</dbReference>
<keyword evidence="4 8" id="KW-0812">Transmembrane</keyword>
<keyword evidence="3 8" id="KW-1134">Transmembrane beta strand</keyword>
<dbReference type="PROSITE" id="PS52016">
    <property type="entry name" value="TONB_DEPENDENT_REC_3"/>
    <property type="match status" value="1"/>
</dbReference>
<keyword evidence="7 8" id="KW-0998">Cell outer membrane</keyword>
<keyword evidence="6 8" id="KW-0472">Membrane</keyword>
<comment type="subcellular location">
    <subcellularLocation>
        <location evidence="1 8">Cell outer membrane</location>
        <topology evidence="1 8">Multi-pass membrane protein</topology>
    </subcellularLocation>
</comment>
<dbReference type="InterPro" id="IPR037066">
    <property type="entry name" value="Plug_dom_sf"/>
</dbReference>
<evidence type="ECO:0000259" key="11">
    <source>
        <dbReference type="Pfam" id="PF07715"/>
    </source>
</evidence>